<dbReference type="PANTHER" id="PTHR32282:SF11">
    <property type="entry name" value="PENICILLIN-BINDING PROTEIN 1B"/>
    <property type="match status" value="1"/>
</dbReference>
<keyword evidence="7" id="KW-0328">Glycosyltransferase</keyword>
<dbReference type="GO" id="GO:0008360">
    <property type="term" value="P:regulation of cell shape"/>
    <property type="evidence" value="ECO:0007669"/>
    <property type="project" value="UniProtKB-KW"/>
</dbReference>
<keyword evidence="4" id="KW-1003">Cell membrane</keyword>
<dbReference type="GO" id="GO:0006508">
    <property type="term" value="P:proteolysis"/>
    <property type="evidence" value="ECO:0007669"/>
    <property type="project" value="UniProtKB-KW"/>
</dbReference>
<accession>A0A1F5C974</accession>
<dbReference type="InterPro" id="IPR036950">
    <property type="entry name" value="PBP_transglycosylase"/>
</dbReference>
<protein>
    <submittedName>
        <fullName evidence="20">Uncharacterized protein</fullName>
    </submittedName>
</protein>
<keyword evidence="17" id="KW-0812">Transmembrane</keyword>
<evidence type="ECO:0000256" key="13">
    <source>
        <dbReference type="ARBA" id="ARBA00023268"/>
    </source>
</evidence>
<dbReference type="Pfam" id="PF17957">
    <property type="entry name" value="Big_7"/>
    <property type="match status" value="1"/>
</dbReference>
<dbReference type="Gene3D" id="3.40.710.10">
    <property type="entry name" value="DD-peptidase/beta-lactamase superfamily"/>
    <property type="match status" value="1"/>
</dbReference>
<dbReference type="AlphaFoldDB" id="A0A1F5C974"/>
<keyword evidence="17" id="KW-1133">Transmembrane helix</keyword>
<dbReference type="GO" id="GO:0009002">
    <property type="term" value="F:serine-type D-Ala-D-Ala carboxypeptidase activity"/>
    <property type="evidence" value="ECO:0007669"/>
    <property type="project" value="UniProtKB-EC"/>
</dbReference>
<keyword evidence="13" id="KW-0511">Multifunctional enzyme</keyword>
<evidence type="ECO:0000256" key="5">
    <source>
        <dbReference type="ARBA" id="ARBA00022645"/>
    </source>
</evidence>
<feature type="transmembrane region" description="Helical" evidence="17">
    <location>
        <begin position="20"/>
        <end position="40"/>
    </location>
</feature>
<keyword evidence="8" id="KW-0808">Transferase</keyword>
<dbReference type="SUPFAM" id="SSF53955">
    <property type="entry name" value="Lysozyme-like"/>
    <property type="match status" value="1"/>
</dbReference>
<dbReference type="PANTHER" id="PTHR32282">
    <property type="entry name" value="BINDING PROTEIN TRANSPEPTIDASE, PUTATIVE-RELATED"/>
    <property type="match status" value="1"/>
</dbReference>
<organism evidence="20 21">
    <name type="scientific">Candidatus Azambacteria bacterium RIFCSPLOWO2_01_FULL_37_9</name>
    <dbReference type="NCBI Taxonomy" id="1797297"/>
    <lineage>
        <taxon>Bacteria</taxon>
        <taxon>Candidatus Azamiibacteriota</taxon>
    </lineage>
</organism>
<evidence type="ECO:0000256" key="14">
    <source>
        <dbReference type="ARBA" id="ARBA00023316"/>
    </source>
</evidence>
<evidence type="ECO:0000256" key="12">
    <source>
        <dbReference type="ARBA" id="ARBA00023136"/>
    </source>
</evidence>
<feature type="domain" description="Glycosyl transferase family 51" evidence="19">
    <location>
        <begin position="73"/>
        <end position="243"/>
    </location>
</feature>
<evidence type="ECO:0000256" key="11">
    <source>
        <dbReference type="ARBA" id="ARBA00022984"/>
    </source>
</evidence>
<dbReference type="InterPro" id="IPR023346">
    <property type="entry name" value="Lysozyme-like_dom_sf"/>
</dbReference>
<comment type="caution">
    <text evidence="20">The sequence shown here is derived from an EMBL/GenBank/DDBJ whole genome shotgun (WGS) entry which is preliminary data.</text>
</comment>
<evidence type="ECO:0000259" key="18">
    <source>
        <dbReference type="Pfam" id="PF00905"/>
    </source>
</evidence>
<keyword evidence="5" id="KW-0121">Carboxypeptidase</keyword>
<evidence type="ECO:0000256" key="10">
    <source>
        <dbReference type="ARBA" id="ARBA00022960"/>
    </source>
</evidence>
<keyword evidence="11" id="KW-0573">Peptidoglycan synthesis</keyword>
<evidence type="ECO:0000256" key="16">
    <source>
        <dbReference type="ARBA" id="ARBA00049902"/>
    </source>
</evidence>
<proteinExistence type="inferred from homology"/>
<evidence type="ECO:0000256" key="4">
    <source>
        <dbReference type="ARBA" id="ARBA00022475"/>
    </source>
</evidence>
<dbReference type="Pfam" id="PF00905">
    <property type="entry name" value="Transpeptidase"/>
    <property type="match status" value="1"/>
</dbReference>
<keyword evidence="10" id="KW-0133">Cell shape</keyword>
<dbReference type="GO" id="GO:0005886">
    <property type="term" value="C:plasma membrane"/>
    <property type="evidence" value="ECO:0007669"/>
    <property type="project" value="UniProtKB-SubCell"/>
</dbReference>
<evidence type="ECO:0000256" key="2">
    <source>
        <dbReference type="ARBA" id="ARBA00007090"/>
    </source>
</evidence>
<reference evidence="20 21" key="1">
    <citation type="journal article" date="2016" name="Nat. Commun.">
        <title>Thousands of microbial genomes shed light on interconnected biogeochemical processes in an aquifer system.</title>
        <authorList>
            <person name="Anantharaman K."/>
            <person name="Brown C.T."/>
            <person name="Hug L.A."/>
            <person name="Sharon I."/>
            <person name="Castelle C.J."/>
            <person name="Probst A.J."/>
            <person name="Thomas B.C."/>
            <person name="Singh A."/>
            <person name="Wilkins M.J."/>
            <person name="Karaoz U."/>
            <person name="Brodie E.L."/>
            <person name="Williams K.H."/>
            <person name="Hubbard S.S."/>
            <person name="Banfield J.F."/>
        </authorList>
    </citation>
    <scope>NUCLEOTIDE SEQUENCE [LARGE SCALE GENOMIC DNA]</scope>
</reference>
<evidence type="ECO:0000313" key="21">
    <source>
        <dbReference type="Proteomes" id="UP000177947"/>
    </source>
</evidence>
<evidence type="ECO:0000256" key="6">
    <source>
        <dbReference type="ARBA" id="ARBA00022670"/>
    </source>
</evidence>
<dbReference type="GO" id="GO:0008955">
    <property type="term" value="F:peptidoglycan glycosyltransferase activity"/>
    <property type="evidence" value="ECO:0007669"/>
    <property type="project" value="UniProtKB-EC"/>
</dbReference>
<dbReference type="FunFam" id="1.10.3810.10:FF:000001">
    <property type="entry name" value="Penicillin-binding protein 1A"/>
    <property type="match status" value="1"/>
</dbReference>
<keyword evidence="12 17" id="KW-0472">Membrane</keyword>
<keyword evidence="6" id="KW-0645">Protease</keyword>
<dbReference type="GO" id="GO:0030288">
    <property type="term" value="C:outer membrane-bounded periplasmic space"/>
    <property type="evidence" value="ECO:0007669"/>
    <property type="project" value="TreeGrafter"/>
</dbReference>
<dbReference type="GO" id="GO:0009252">
    <property type="term" value="P:peptidoglycan biosynthetic process"/>
    <property type="evidence" value="ECO:0007669"/>
    <property type="project" value="UniProtKB-KW"/>
</dbReference>
<evidence type="ECO:0000259" key="19">
    <source>
        <dbReference type="Pfam" id="PF00912"/>
    </source>
</evidence>
<dbReference type="InterPro" id="IPR001460">
    <property type="entry name" value="PCN-bd_Tpept"/>
</dbReference>
<evidence type="ECO:0000256" key="17">
    <source>
        <dbReference type="SAM" id="Phobius"/>
    </source>
</evidence>
<evidence type="ECO:0000256" key="7">
    <source>
        <dbReference type="ARBA" id="ARBA00022676"/>
    </source>
</evidence>
<evidence type="ECO:0000256" key="15">
    <source>
        <dbReference type="ARBA" id="ARBA00034000"/>
    </source>
</evidence>
<evidence type="ECO:0000256" key="8">
    <source>
        <dbReference type="ARBA" id="ARBA00022679"/>
    </source>
</evidence>
<comment type="catalytic activity">
    <reaction evidence="15">
        <text>Preferential cleavage: (Ac)2-L-Lys-D-Ala-|-D-Ala. Also transpeptidation of peptidyl-alanyl moieties that are N-acyl substituents of D-alanine.</text>
        <dbReference type="EC" id="3.4.16.4"/>
    </reaction>
</comment>
<keyword evidence="9" id="KW-0378">Hydrolase</keyword>
<dbReference type="Proteomes" id="UP000177947">
    <property type="component" value="Unassembled WGS sequence"/>
</dbReference>
<dbReference type="NCBIfam" id="TIGR02074">
    <property type="entry name" value="PBP_1a_fam"/>
    <property type="match status" value="1"/>
</dbReference>
<gene>
    <name evidence="20" type="ORF">A2907_01710</name>
</gene>
<dbReference type="InterPro" id="IPR050396">
    <property type="entry name" value="Glycosyltr_51/Transpeptidase"/>
</dbReference>
<evidence type="ECO:0000313" key="20">
    <source>
        <dbReference type="EMBL" id="OGD39399.1"/>
    </source>
</evidence>
<dbReference type="Pfam" id="PF00912">
    <property type="entry name" value="Transgly"/>
    <property type="match status" value="1"/>
</dbReference>
<evidence type="ECO:0000256" key="9">
    <source>
        <dbReference type="ARBA" id="ARBA00022801"/>
    </source>
</evidence>
<evidence type="ECO:0000256" key="1">
    <source>
        <dbReference type="ARBA" id="ARBA00004236"/>
    </source>
</evidence>
<name>A0A1F5C974_9BACT</name>
<dbReference type="EMBL" id="MEYQ01000008">
    <property type="protein sequence ID" value="OGD39399.1"/>
    <property type="molecule type" value="Genomic_DNA"/>
</dbReference>
<dbReference type="GO" id="GO:0008658">
    <property type="term" value="F:penicillin binding"/>
    <property type="evidence" value="ECO:0007669"/>
    <property type="project" value="InterPro"/>
</dbReference>
<dbReference type="Gene3D" id="2.60.40.10">
    <property type="entry name" value="Immunoglobulins"/>
    <property type="match status" value="1"/>
</dbReference>
<comment type="subcellular location">
    <subcellularLocation>
        <location evidence="1">Cell membrane</location>
    </subcellularLocation>
</comment>
<feature type="domain" description="Penicillin-binding protein transpeptidase" evidence="18">
    <location>
        <begin position="333"/>
        <end position="627"/>
    </location>
</feature>
<dbReference type="InterPro" id="IPR013783">
    <property type="entry name" value="Ig-like_fold"/>
</dbReference>
<dbReference type="InterPro" id="IPR012338">
    <property type="entry name" value="Beta-lactam/transpept-like"/>
</dbReference>
<dbReference type="SUPFAM" id="SSF56601">
    <property type="entry name" value="beta-lactamase/transpeptidase-like"/>
    <property type="match status" value="1"/>
</dbReference>
<evidence type="ECO:0000256" key="3">
    <source>
        <dbReference type="ARBA" id="ARBA00007739"/>
    </source>
</evidence>
<sequence>MILKRGFKKKFYKSLKWVFLSFLILFSFGVFFVFLVSFYYSKDLPDLKKISEQPMVQSTKIYDRTGKVVLYDMYGEEKRTVVPFEKISQSAKDAAIAIEDVRFYKHSGFDFKSIFRAIYANLTQKKLSEGASTITQQLIKGYFLSPEKTFSRKLKEIILSIELEKKYSKDEILAFYLNQIPYGANAYGIESASATFFNKHADNLTIAEAALLSALPKAPSYYSPYGLHKDELLKRKDYIIERMYSLGFITKEEFEGAKSESLIFAPQRKTIKAPHFVMYVKDYLENKFGEDYILKNGLKVYTTLDWEAQQMAEKIVYESAIKNKKDFDARNAALVAIDVKTGQILTMVGSYDYFDAENDGNVNVTIMERQPGSAFKPFAYAAAFKKGFTPQTYVFDLPTEFSSYTDICPLLNIDFLAEKNNFCYHPQNYDGKFRGPVNLKQSLSQSLNIPSVKTLYLAGIKETVELAQKMGIASLKPYNEYGLSLVLGAAEVKPLDMASAYAIFPADGIKTEKSAILKIEDSMGNILENYTLKTSQILDPQTARQITNILSDNDARSPVFGEHSHLYLENLPVAAKTGTTQDYKDAWVVGYSPDISVAVWVGNNNGDSISRSGAGISAAGPIWNKFMRQFLEKYPPKNFFIAPNEQITEKSVLNGFFETDNNLKIDKISKKLATENTPPDFIEEISFKEVHSVLYYTNKNNPTGDKPTNPTDDPQFLNWELPVLEWVKEQNQLGKKYNQPPLTEVDNIHTQENQPQITLLSPQNNENINSSYLFINASILTVFPIKQVDFFIDNQLLGSLFKYPYNLNFPVAKINPTDNFNRLLKIVAYDIFGNRKEEIINIFIQP</sequence>
<dbReference type="GO" id="GO:0071555">
    <property type="term" value="P:cell wall organization"/>
    <property type="evidence" value="ECO:0007669"/>
    <property type="project" value="UniProtKB-KW"/>
</dbReference>
<comment type="similarity">
    <text evidence="3">In the N-terminal section; belongs to the glycosyltransferase 51 family.</text>
</comment>
<comment type="catalytic activity">
    <reaction evidence="16">
        <text>[GlcNAc-(1-&gt;4)-Mur2Ac(oyl-L-Ala-gamma-D-Glu-L-Lys-D-Ala-D-Ala)](n)-di-trans,octa-cis-undecaprenyl diphosphate + beta-D-GlcNAc-(1-&gt;4)-Mur2Ac(oyl-L-Ala-gamma-D-Glu-L-Lys-D-Ala-D-Ala)-di-trans,octa-cis-undecaprenyl diphosphate = [GlcNAc-(1-&gt;4)-Mur2Ac(oyl-L-Ala-gamma-D-Glu-L-Lys-D-Ala-D-Ala)](n+1)-di-trans,octa-cis-undecaprenyl diphosphate + di-trans,octa-cis-undecaprenyl diphosphate + H(+)</text>
        <dbReference type="Rhea" id="RHEA:23708"/>
        <dbReference type="Rhea" id="RHEA-COMP:9602"/>
        <dbReference type="Rhea" id="RHEA-COMP:9603"/>
        <dbReference type="ChEBI" id="CHEBI:15378"/>
        <dbReference type="ChEBI" id="CHEBI:58405"/>
        <dbReference type="ChEBI" id="CHEBI:60033"/>
        <dbReference type="ChEBI" id="CHEBI:78435"/>
        <dbReference type="EC" id="2.4.99.28"/>
    </reaction>
</comment>
<dbReference type="Gene3D" id="1.10.3810.10">
    <property type="entry name" value="Biosynthetic peptidoglycan transglycosylase-like"/>
    <property type="match status" value="1"/>
</dbReference>
<keyword evidence="14" id="KW-0961">Cell wall biogenesis/degradation</keyword>
<comment type="similarity">
    <text evidence="2">In the C-terminal section; belongs to the transpeptidase family.</text>
</comment>
<dbReference type="InterPro" id="IPR001264">
    <property type="entry name" value="Glyco_trans_51"/>
</dbReference>